<comment type="subunit">
    <text evidence="13">F-type ATPases have 2 components, F(1) - the catalytic core - and F(0) - the membrane proton channel. F(1) has five subunits: alpha(3), beta(3), gamma(1), delta(1), epsilon(1). F(0) has three main subunits: a(1), b(2) and c(10-14). The alpha and beta chains form an alternating ring which encloses part of the gamma chain. F(1) is attached to F(0) by a central stalk formed by the gamma and epsilon chains, while a peripheral stalk is formed by the delta and b chains.</text>
</comment>
<reference evidence="18" key="1">
    <citation type="journal article" date="2019" name="Int. J. Syst. Evol. Microbiol.">
        <title>The Global Catalogue of Microorganisms (GCM) 10K type strain sequencing project: providing services to taxonomists for standard genome sequencing and annotation.</title>
        <authorList>
            <consortium name="The Broad Institute Genomics Platform"/>
            <consortium name="The Broad Institute Genome Sequencing Center for Infectious Disease"/>
            <person name="Wu L."/>
            <person name="Ma J."/>
        </authorList>
    </citation>
    <scope>NUCLEOTIDE SEQUENCE [LARGE SCALE GENOMIC DNA]</scope>
    <source>
        <strain evidence="18">CGMCC 1.16275</strain>
    </source>
</reference>
<evidence type="ECO:0000256" key="16">
    <source>
        <dbReference type="SAM" id="SignalP"/>
    </source>
</evidence>
<keyword evidence="4 13" id="KW-0812">Transmembrane</keyword>
<comment type="caution">
    <text evidence="17">The sequence shown here is derived from an EMBL/GenBank/DDBJ whole genome shotgun (WGS) entry which is preliminary data.</text>
</comment>
<evidence type="ECO:0000256" key="1">
    <source>
        <dbReference type="ARBA" id="ARBA00005513"/>
    </source>
</evidence>
<comment type="similarity">
    <text evidence="1 13 14">Belongs to the ATPase B chain family.</text>
</comment>
<dbReference type="Proteomes" id="UP001596456">
    <property type="component" value="Unassembled WGS sequence"/>
</dbReference>
<evidence type="ECO:0000256" key="7">
    <source>
        <dbReference type="ARBA" id="ARBA00023065"/>
    </source>
</evidence>
<comment type="subcellular location">
    <subcellularLocation>
        <location evidence="13">Cell membrane</location>
        <topology evidence="13">Single-pass membrane protein</topology>
    </subcellularLocation>
    <subcellularLocation>
        <location evidence="12">Endomembrane system</location>
        <topology evidence="12">Single-pass membrane protein</topology>
    </subcellularLocation>
</comment>
<evidence type="ECO:0000313" key="17">
    <source>
        <dbReference type="EMBL" id="MFC7332892.1"/>
    </source>
</evidence>
<keyword evidence="6 13" id="KW-1133">Transmembrane helix</keyword>
<feature type="transmembrane region" description="Helical" evidence="13">
    <location>
        <begin position="89"/>
        <end position="108"/>
    </location>
</feature>
<evidence type="ECO:0000313" key="18">
    <source>
        <dbReference type="Proteomes" id="UP001596456"/>
    </source>
</evidence>
<evidence type="ECO:0000256" key="2">
    <source>
        <dbReference type="ARBA" id="ARBA00022448"/>
    </source>
</evidence>
<accession>A0ABW2KSD8</accession>
<keyword evidence="7 13" id="KW-0406">Ion transport</keyword>
<dbReference type="InterPro" id="IPR050059">
    <property type="entry name" value="ATP_synthase_B_chain"/>
</dbReference>
<keyword evidence="13" id="KW-1003">Cell membrane</keyword>
<dbReference type="HAMAP" id="MF_01398">
    <property type="entry name" value="ATP_synth_b_bprime"/>
    <property type="match status" value="1"/>
</dbReference>
<dbReference type="RefSeq" id="WP_377357627.1">
    <property type="nucleotide sequence ID" value="NZ_JBHTCM010000007.1"/>
</dbReference>
<proteinExistence type="inferred from homology"/>
<keyword evidence="9 13" id="KW-0066">ATP synthesis</keyword>
<dbReference type="CDD" id="cd06503">
    <property type="entry name" value="ATP-synt_Fo_b"/>
    <property type="match status" value="1"/>
</dbReference>
<evidence type="ECO:0000256" key="9">
    <source>
        <dbReference type="ARBA" id="ARBA00023310"/>
    </source>
</evidence>
<dbReference type="Gene3D" id="6.10.250.1580">
    <property type="match status" value="1"/>
</dbReference>
<keyword evidence="3 13" id="KW-0138">CF(0)</keyword>
<evidence type="ECO:0000256" key="15">
    <source>
        <dbReference type="SAM" id="Coils"/>
    </source>
</evidence>
<keyword evidence="16" id="KW-0732">Signal</keyword>
<evidence type="ECO:0000256" key="3">
    <source>
        <dbReference type="ARBA" id="ARBA00022547"/>
    </source>
</evidence>
<evidence type="ECO:0000256" key="4">
    <source>
        <dbReference type="ARBA" id="ARBA00022692"/>
    </source>
</evidence>
<dbReference type="InterPro" id="IPR002146">
    <property type="entry name" value="ATP_synth_b/b'su_bac/chlpt"/>
</dbReference>
<dbReference type="PANTHER" id="PTHR33445">
    <property type="entry name" value="ATP SYNTHASE SUBUNIT B', CHLOROPLASTIC"/>
    <property type="match status" value="1"/>
</dbReference>
<evidence type="ECO:0000256" key="6">
    <source>
        <dbReference type="ARBA" id="ARBA00022989"/>
    </source>
</evidence>
<keyword evidence="5 13" id="KW-0375">Hydrogen ion transport</keyword>
<keyword evidence="15" id="KW-0175">Coiled coil</keyword>
<evidence type="ECO:0000256" key="8">
    <source>
        <dbReference type="ARBA" id="ARBA00023136"/>
    </source>
</evidence>
<keyword evidence="18" id="KW-1185">Reference proteome</keyword>
<feature type="chain" id="PRO_5046675349" description="ATP synthase subunit b" evidence="16">
    <location>
        <begin position="32"/>
        <end position="243"/>
    </location>
</feature>
<evidence type="ECO:0000256" key="13">
    <source>
        <dbReference type="HAMAP-Rule" id="MF_01398"/>
    </source>
</evidence>
<evidence type="ECO:0000256" key="5">
    <source>
        <dbReference type="ARBA" id="ARBA00022781"/>
    </source>
</evidence>
<evidence type="ECO:0000256" key="10">
    <source>
        <dbReference type="ARBA" id="ARBA00025198"/>
    </source>
</evidence>
<feature type="signal peptide" evidence="16">
    <location>
        <begin position="1"/>
        <end position="31"/>
    </location>
</feature>
<sequence length="243" mass="25409">MVDFRLTLARRAGALVLGLALAASPALPAFAQDAGAPQGVTQEVAPPAAAQDDAHGTAEHIAEGVAAETAEHAKGGLPQLNPDTYPTQIFWLAVTFGLLLFLMSKVALPRVAEVLEARQEKIADDLDRAGALKAEADAVIENYERELAEARAKAQKVLSDATHAAESETTQRLGELAADLAERARAAEARIEQARRAALGNIRGVAAETAVAAAAKLAGLDLDRTTAEAAVDEALNRVRQEVA</sequence>
<evidence type="ECO:0000256" key="14">
    <source>
        <dbReference type="RuleBase" id="RU003848"/>
    </source>
</evidence>
<organism evidence="17 18">
    <name type="scientific">Rhodocista pekingensis</name>
    <dbReference type="NCBI Taxonomy" id="201185"/>
    <lineage>
        <taxon>Bacteria</taxon>
        <taxon>Pseudomonadati</taxon>
        <taxon>Pseudomonadota</taxon>
        <taxon>Alphaproteobacteria</taxon>
        <taxon>Rhodospirillales</taxon>
        <taxon>Azospirillaceae</taxon>
        <taxon>Rhodocista</taxon>
    </lineage>
</organism>
<evidence type="ECO:0000256" key="11">
    <source>
        <dbReference type="ARBA" id="ARBA00025614"/>
    </source>
</evidence>
<evidence type="ECO:0000256" key="12">
    <source>
        <dbReference type="ARBA" id="ARBA00037847"/>
    </source>
</evidence>
<dbReference type="Pfam" id="PF00430">
    <property type="entry name" value="ATP-synt_B"/>
    <property type="match status" value="1"/>
</dbReference>
<gene>
    <name evidence="13" type="primary">atpF</name>
    <name evidence="17" type="ORF">ACFQPS_06925</name>
</gene>
<comment type="function">
    <text evidence="11">Component of the F(0) channel, it forms part of the peripheral stalk, linking F(1) to F(0). The b'-subunit is a diverged and duplicated form of b found in plants and photosynthetic bacteria.</text>
</comment>
<comment type="function">
    <text evidence="10 13">F(1)F(0) ATP synthase produces ATP from ADP in the presence of a proton or sodium gradient. F-type ATPases consist of two structural domains, F(1) containing the extramembraneous catalytic core and F(0) containing the membrane proton channel, linked together by a central stalk and a peripheral stalk. During catalysis, ATP synthesis in the catalytic domain of F(1) is coupled via a rotary mechanism of the central stalk subunits to proton translocation.</text>
</comment>
<feature type="coiled-coil region" evidence="15">
    <location>
        <begin position="126"/>
        <end position="197"/>
    </location>
</feature>
<protein>
    <recommendedName>
        <fullName evidence="13">ATP synthase subunit b</fullName>
    </recommendedName>
    <alternativeName>
        <fullName evidence="13">ATP synthase F(0) sector subunit b</fullName>
    </alternativeName>
    <alternativeName>
        <fullName evidence="13">ATPase subunit I</fullName>
    </alternativeName>
    <alternativeName>
        <fullName evidence="13">F-type ATPase subunit b</fullName>
        <shortName evidence="13">F-ATPase subunit b</shortName>
    </alternativeName>
</protein>
<dbReference type="EMBL" id="JBHTCM010000007">
    <property type="protein sequence ID" value="MFC7332892.1"/>
    <property type="molecule type" value="Genomic_DNA"/>
</dbReference>
<keyword evidence="8 13" id="KW-0472">Membrane</keyword>
<name>A0ABW2KSD8_9PROT</name>
<dbReference type="PANTHER" id="PTHR33445:SF1">
    <property type="entry name" value="ATP SYNTHASE SUBUNIT B"/>
    <property type="match status" value="1"/>
</dbReference>
<keyword evidence="2 13" id="KW-0813">Transport</keyword>